<name>F6FHN8_MYCHI</name>
<dbReference type="STRING" id="859194.MHF_0505"/>
<reference evidence="1" key="2">
    <citation type="journal article" date="2011" name="Vet. Res.">
        <title>Genome of Mycoplasma haemofelis, unraveling its strategies for survival and persistence.</title>
        <authorList>
            <person name="Santos A.P."/>
            <person name="Guimaraes A.M."/>
            <person name="do Nascimento N.C."/>
            <person name="Sanmiguel P.J."/>
            <person name="Martin S.W."/>
            <person name="Messick J.B."/>
        </authorList>
    </citation>
    <scope>NUCLEOTIDE SEQUENCE</scope>
    <source>
        <strain evidence="1">Ohio2</strain>
    </source>
</reference>
<gene>
    <name evidence="1" type="ordered locus">MHF_0505</name>
</gene>
<protein>
    <submittedName>
        <fullName evidence="1">Uncharacterized protein</fullName>
    </submittedName>
</protein>
<dbReference type="EMBL" id="CP002808">
    <property type="protein sequence ID" value="AEG72777.1"/>
    <property type="molecule type" value="Genomic_DNA"/>
</dbReference>
<dbReference type="BioCyc" id="MHAE859194:G1GR7-493-MONOMER"/>
<dbReference type="AlphaFoldDB" id="F6FHN8"/>
<dbReference type="HOGENOM" id="CLU_096783_0_0_14"/>
<accession>F6FHN8</accession>
<evidence type="ECO:0000313" key="1">
    <source>
        <dbReference type="EMBL" id="AEG72777.1"/>
    </source>
</evidence>
<dbReference type="Proteomes" id="UP000007952">
    <property type="component" value="Chromosome"/>
</dbReference>
<dbReference type="KEGG" id="mhf:MHF_0505"/>
<sequence length="219" mass="23403">MGKVAYFALGTAGAGGLGAGGVTLYNKLGQAEESKATSIVTLKDKYSQAILNASDTGIWDKKYEALKTASPSNSKLRDAVNRAKLSSPDKNGALELLKSGCEEVYLVQADDESGLSDFKSLCSKTNENVTSSTGSFIADQVSGNSDKWDTSLTSLKDHTGELDDVLKKLKADIQSSQSTFPQDKKTELKNWCDAARVSIFEGSNSVKFKNQEAFCKSSA</sequence>
<reference evidence="1" key="1">
    <citation type="journal article" date="2011" name="J. Bacteriol.">
        <title>Complete genome sequences of two hemotropic Mycoplasmas, Mycoplasma haemofelis strain Ohio2 and Mycoplasma suis strain Illinois.</title>
        <authorList>
            <person name="Messick J.B."/>
            <person name="Santos A.P."/>
            <person name="Guimaraes A.M."/>
        </authorList>
    </citation>
    <scope>NUCLEOTIDE SEQUENCE [LARGE SCALE GENOMIC DNA]</scope>
    <source>
        <strain evidence="1">Ohio2</strain>
    </source>
</reference>
<proteinExistence type="predicted"/>
<organism evidence="1">
    <name type="scientific">Mycoplasma haemofelis (strain Ohio2)</name>
    <dbReference type="NCBI Taxonomy" id="859194"/>
    <lineage>
        <taxon>Bacteria</taxon>
        <taxon>Bacillati</taxon>
        <taxon>Mycoplasmatota</taxon>
        <taxon>Mollicutes</taxon>
        <taxon>Mycoplasmataceae</taxon>
        <taxon>Mycoplasma</taxon>
    </lineage>
</organism>
<reference key="3">
    <citation type="submission" date="2011-05" db="EMBL/GenBank/DDBJ databases">
        <title>The Genome of Mycoplasma haemofelis Strain Ohio2, a pathogenic hemoplasma of the cat.</title>
        <authorList>
            <person name="Santos A.P."/>
            <person name="Guimaraes A.M.S."/>
            <person name="SanMiguel P.J."/>
            <person name="Martin S.W."/>
            <person name="Messick J.B."/>
        </authorList>
    </citation>
    <scope>NUCLEOTIDE SEQUENCE</scope>
    <source>
        <strain>Ohio2</strain>
    </source>
</reference>